<gene>
    <name evidence="4" type="ORF">GCG54_00008153</name>
</gene>
<dbReference type="SMART" id="SM01130">
    <property type="entry name" value="DHDPS"/>
    <property type="match status" value="1"/>
</dbReference>
<dbReference type="Pfam" id="PF00701">
    <property type="entry name" value="DHDPS"/>
    <property type="match status" value="1"/>
</dbReference>
<dbReference type="GO" id="GO:0008270">
    <property type="term" value="F:zinc ion binding"/>
    <property type="evidence" value="ECO:0007669"/>
    <property type="project" value="InterPro"/>
</dbReference>
<dbReference type="AlphaFoldDB" id="A0A8H4C6D3"/>
<dbReference type="PANTHER" id="PTHR12128">
    <property type="entry name" value="DIHYDRODIPICOLINATE SYNTHASE"/>
    <property type="match status" value="1"/>
</dbReference>
<dbReference type="EMBL" id="WVTB01000100">
    <property type="protein sequence ID" value="KAF3798270.1"/>
    <property type="molecule type" value="Genomic_DNA"/>
</dbReference>
<dbReference type="Gene3D" id="3.20.20.70">
    <property type="entry name" value="Aldolase class I"/>
    <property type="match status" value="1"/>
</dbReference>
<evidence type="ECO:0000256" key="1">
    <source>
        <dbReference type="ARBA" id="ARBA00023239"/>
    </source>
</evidence>
<dbReference type="SUPFAM" id="SSF51569">
    <property type="entry name" value="Aldolase"/>
    <property type="match status" value="1"/>
</dbReference>
<dbReference type="CDD" id="cd00408">
    <property type="entry name" value="DHDPS-like"/>
    <property type="match status" value="1"/>
</dbReference>
<evidence type="ECO:0000313" key="5">
    <source>
        <dbReference type="Proteomes" id="UP000613401"/>
    </source>
</evidence>
<dbReference type="RefSeq" id="XP_045257430.1">
    <property type="nucleotide sequence ID" value="XM_045408125.1"/>
</dbReference>
<proteinExistence type="predicted"/>
<dbReference type="PRINTS" id="PR00146">
    <property type="entry name" value="DHPICSNTHASE"/>
</dbReference>
<dbReference type="SMART" id="SM00906">
    <property type="entry name" value="Fungal_trans"/>
    <property type="match status" value="1"/>
</dbReference>
<keyword evidence="1" id="KW-0456">Lyase</keyword>
<dbReference type="GO" id="GO:0008840">
    <property type="term" value="F:4-hydroxy-tetrahydrodipicolinate synthase activity"/>
    <property type="evidence" value="ECO:0007669"/>
    <property type="project" value="TreeGrafter"/>
</dbReference>
<comment type="caution">
    <text evidence="4">The sequence shown here is derived from an EMBL/GenBank/DDBJ whole genome shotgun (WGS) entry which is preliminary data.</text>
</comment>
<reference evidence="4" key="1">
    <citation type="journal article" date="2020" name="Phytopathology">
        <title>Genome sequence and comparative analysis of Colletotrichum gloeosporioides isolated from Liriodendron leaves.</title>
        <authorList>
            <person name="Fu F.F."/>
            <person name="Hao Z."/>
            <person name="Wang P."/>
            <person name="Lu Y."/>
            <person name="Xue L.J."/>
            <person name="Wei G."/>
            <person name="Tian Y."/>
            <person name="Baishi H."/>
            <person name="Xu H."/>
            <person name="Shi J."/>
            <person name="Cheng T."/>
            <person name="Wang G."/>
            <person name="Yi Y."/>
            <person name="Chen J."/>
        </authorList>
    </citation>
    <scope>NUCLEOTIDE SEQUENCE</scope>
    <source>
        <strain evidence="4">Lc1</strain>
    </source>
</reference>
<dbReference type="GeneID" id="69015294"/>
<dbReference type="InterPro" id="IPR007219">
    <property type="entry name" value="XnlR_reg_dom"/>
</dbReference>
<evidence type="ECO:0000313" key="4">
    <source>
        <dbReference type="EMBL" id="KAF3798270.1"/>
    </source>
</evidence>
<dbReference type="Proteomes" id="UP000613401">
    <property type="component" value="Unassembled WGS sequence"/>
</dbReference>
<name>A0A8H4C6D3_COLGL</name>
<reference evidence="4" key="2">
    <citation type="submission" date="2020-03" db="EMBL/GenBank/DDBJ databases">
        <authorList>
            <person name="Fu F.-F."/>
            <person name="Chen J."/>
        </authorList>
    </citation>
    <scope>NUCLEOTIDE SEQUENCE</scope>
    <source>
        <strain evidence="4">Lc1</strain>
    </source>
</reference>
<dbReference type="GO" id="GO:0006351">
    <property type="term" value="P:DNA-templated transcription"/>
    <property type="evidence" value="ECO:0007669"/>
    <property type="project" value="InterPro"/>
</dbReference>
<sequence length="843" mass="93118">MRPLPRGIYTPLPCFFKQNEDLDLESFVNHLKFIAQAGTIPVISGSAGEAVHLDREERIELIRTARETLDRIGCSDVPIVAGVGGASTRESISLARDAAEAGADYGMVIPPGYYAGALIANRDSIKSFFVDIAEASELPIIIYNFPAVSGGVDMDSDLVVDIIKGSPNICGIKLTCANVGKLTRILAEANSPDFKAKYPRRTKDLEFTAIDGFIDFLLPSVAVGAGGAISGLPNFAPKACVKLWDLCQSHDTAKEALELQQLISLADRVQLKMGIHGVKKLLSRKFGYSAVSRRPLPSMSDDLADRAFSFFIGPTGAADIHLLNREQYDDHDVARPRLSGLQYRRLKQDASQNHPVIFGITDQKLLANAEPKVESSVIDGAWAELWSIVDPQTAWRLIQLYGRFVDPCFPIVAIQQLPSGPGELSNISLGLLAALCASALPFIMHDESLYGLLLHPPSSQQLYRLCWLDISQQFHAPSLATLQACLLFQQRLPTNPYLSDTAFSWSLVSSAVAVAQTIGLHQDPSFWESVPPWERRLRKRLWWATWTMEKWFSLTRGMPSHIHLDDFDVPDLRPEDVDDSISTSTHSRTHLCELVQMTCIMSDIQQTYYTTRGIGRTAHDLPLSLDLARSSRARLKEWRDNLSSGYRTLIGKHQVSAAHDAGTPTQNGEDEMYGIGAVYLCYIITHMTLFRALLRPLDRWPAIALQSPNEAEGLFTAAKAVIKGSILCVKEFVEMLENIHGSQWNGFWHSWSRQNFAIGGSFMVHLLHITSAYNAIRFSVGDEGDLGFDDEDKELRGWITRWRSATRASATGAAGAKGLANLGLLRVETMLGRLLASEANTLS</sequence>
<organism evidence="4 5">
    <name type="scientific">Colletotrichum gloeosporioides</name>
    <name type="common">Anthracnose fungus</name>
    <name type="synonym">Glomerella cingulata</name>
    <dbReference type="NCBI Taxonomy" id="474922"/>
    <lineage>
        <taxon>Eukaryota</taxon>
        <taxon>Fungi</taxon>
        <taxon>Dikarya</taxon>
        <taxon>Ascomycota</taxon>
        <taxon>Pezizomycotina</taxon>
        <taxon>Sordariomycetes</taxon>
        <taxon>Hypocreomycetidae</taxon>
        <taxon>Glomerellales</taxon>
        <taxon>Glomerellaceae</taxon>
        <taxon>Colletotrichum</taxon>
        <taxon>Colletotrichum gloeosporioides species complex</taxon>
    </lineage>
</organism>
<dbReference type="GO" id="GO:0003677">
    <property type="term" value="F:DNA binding"/>
    <property type="evidence" value="ECO:0007669"/>
    <property type="project" value="InterPro"/>
</dbReference>
<keyword evidence="5" id="KW-1185">Reference proteome</keyword>
<protein>
    <submittedName>
        <fullName evidence="4">Putative 4-hydroxy-2-oxoglutarate aldolase</fullName>
    </submittedName>
</protein>
<dbReference type="CDD" id="cd12148">
    <property type="entry name" value="fungal_TF_MHR"/>
    <property type="match status" value="1"/>
</dbReference>
<evidence type="ECO:0000259" key="3">
    <source>
        <dbReference type="SMART" id="SM00906"/>
    </source>
</evidence>
<dbReference type="InterPro" id="IPR013785">
    <property type="entry name" value="Aldolase_TIM"/>
</dbReference>
<keyword evidence="2" id="KW-0539">Nucleus</keyword>
<dbReference type="PANTHER" id="PTHR12128:SF66">
    <property type="entry name" value="4-HYDROXY-2-OXOGLUTARATE ALDOLASE, MITOCHONDRIAL"/>
    <property type="match status" value="1"/>
</dbReference>
<dbReference type="InterPro" id="IPR002220">
    <property type="entry name" value="DapA-like"/>
</dbReference>
<feature type="domain" description="Xylanolytic transcriptional activator regulatory" evidence="3">
    <location>
        <begin position="504"/>
        <end position="580"/>
    </location>
</feature>
<accession>A0A8H4C6D3</accession>
<evidence type="ECO:0000256" key="2">
    <source>
        <dbReference type="ARBA" id="ARBA00023242"/>
    </source>
</evidence>
<dbReference type="Pfam" id="PF04082">
    <property type="entry name" value="Fungal_trans"/>
    <property type="match status" value="1"/>
</dbReference>